<dbReference type="GO" id="GO:0006383">
    <property type="term" value="P:transcription by RNA polymerase III"/>
    <property type="evidence" value="ECO:0007669"/>
    <property type="project" value="InterPro"/>
</dbReference>
<evidence type="ECO:0000256" key="1">
    <source>
        <dbReference type="PROSITE-ProRule" id="PRU00339"/>
    </source>
</evidence>
<comment type="caution">
    <text evidence="3">The sequence shown here is derived from an EMBL/GenBank/DDBJ whole genome shotgun (WGS) entry which is preliminary data.</text>
</comment>
<dbReference type="Pfam" id="PF13181">
    <property type="entry name" value="TPR_8"/>
    <property type="match status" value="1"/>
</dbReference>
<keyword evidence="4" id="KW-1185">Reference proteome</keyword>
<dbReference type="GeneID" id="80913196"/>
<dbReference type="PANTHER" id="PTHR23082">
    <property type="entry name" value="TRANSCRIPTION INITIATION FACTOR IIIC TFIIIC , POLYPEPTIDE 3-RELATED"/>
    <property type="match status" value="1"/>
</dbReference>
<dbReference type="SUPFAM" id="SSF48452">
    <property type="entry name" value="TPR-like"/>
    <property type="match status" value="1"/>
</dbReference>
<sequence>MNSRGGPYGQWPARNRNGPRSGPFVPVAGTFSEPAPRTIGYPVQDPRQPHVPSAAHHLFPPQHAYNGVPRIPISNAEFEQARATFSDSSYQETLIAPLFTEPVEYEGFIPAPGHENDHVAAPDTYDNRHYDYDYDTSTEEDDSEDERITAEAALTHDREEDKDFSLSDDELEENPEDFMIVDADLSEEETVPKRVKSKGKGTRGGRRGRPPLDPRSGSRPMAQRGRKPGTKGRPKGKIGPRPVADPGPEFKDLQRLANEAYMKEDYETAMSHAKEAIKLNPEIFSAYSLLSEIYAAMGNEEDSIGTLMGGAPTKRDKHLWYLLLERIEKIDPVDYPRMDRNMKDKLSVLCLTSIINLDSDDWDARYKKLELEVRRQRHSSCVILCRKMLKIRPHDTRVLSTMAQMGTANDRQTSLHLSSVIESFESTVNHFVALNDPSNSGLDFGFLYVYLDLLDKAGDYNYALFRLKTLSRWIQKRAAETYWDDLDDDREFDFEDVPRRIAVVEFARQTKKRRGNYGKGLPLEIIIKMGLFRLRTVPPNFDEAMRHLNLLYPEDDSSEETLLWEDTNLFDTVARALFETDHYKEALRFYEPLYRHSLLPQTLESYIGMYTCYREVGDTGKAEIILPKLHDWKETNLKDWATLAKFFEDQGMMAEAMRRAEVVFQNRASLLLRANGFHHYDELRRHFFKARKQARGKHGVRKARVKKYMKKLKAATRNDGETDQEENTTERPSLGPLKDRPKKGLFRTKERPLEKKPQTFMPVDEPKTLEGTEVPLTAIDHNIFRKKLKDLADHYADELAAARLKHREITASFSRLEKLCDNADGGVRSASTEYLSIARELIEEFSTFDIFYSDRRQAFRGYFRRLGSGDIWKESALMILAVGANRVEDGEADVELKERPDTTPEDFFGVHFDQWAEVFCRYALLLAREGSEERCFNVLDVALQSNVFYKSQKYTCSIELCRLSCALAVDDSVQVSASIRYLLKTYPFGTEIFRLYSAANRLCSVSDGYATGAATKVVMRWIKTIDYALLDPENRKWYNFAGGDRTQWMQQTLNSGLIGQVKKHDPALFALFGHLLMCTGSYTAALNYFFRAFAITPKDPVLNLSIGVAYFQHALKRLSENRQYQIQQGIAFITRYYDLRTMEKVGVHQQEAEFNVGRVYHGLGLVAQAIPYYQRCITLSGLPEDRTVEDFVAEAAYALQTIYMLSGDFEGALEVTMSHLVIE</sequence>
<feature type="compositionally biased region" description="Basic and acidic residues" evidence="2">
    <location>
        <begin position="146"/>
        <end position="165"/>
    </location>
</feature>
<proteinExistence type="predicted"/>
<feature type="region of interest" description="Disordered" evidence="2">
    <location>
        <begin position="1"/>
        <end position="50"/>
    </location>
</feature>
<dbReference type="PANTHER" id="PTHR23082:SF0">
    <property type="entry name" value="GENERAL TRANSCRIPTION FACTOR 3C POLYPEPTIDE 3"/>
    <property type="match status" value="1"/>
</dbReference>
<organism evidence="3 4">
    <name type="scientific">Didymosphaeria variabile</name>
    <dbReference type="NCBI Taxonomy" id="1932322"/>
    <lineage>
        <taxon>Eukaryota</taxon>
        <taxon>Fungi</taxon>
        <taxon>Dikarya</taxon>
        <taxon>Ascomycota</taxon>
        <taxon>Pezizomycotina</taxon>
        <taxon>Dothideomycetes</taxon>
        <taxon>Pleosporomycetidae</taxon>
        <taxon>Pleosporales</taxon>
        <taxon>Massarineae</taxon>
        <taxon>Didymosphaeriaceae</taxon>
        <taxon>Didymosphaeria</taxon>
    </lineage>
</organism>
<dbReference type="EMBL" id="JAPEUX010000007">
    <property type="protein sequence ID" value="KAJ4348294.1"/>
    <property type="molecule type" value="Genomic_DNA"/>
</dbReference>
<feature type="region of interest" description="Disordered" evidence="2">
    <location>
        <begin position="109"/>
        <end position="249"/>
    </location>
</feature>
<feature type="repeat" description="TPR" evidence="1">
    <location>
        <begin position="1066"/>
        <end position="1099"/>
    </location>
</feature>
<dbReference type="InterPro" id="IPR019734">
    <property type="entry name" value="TPR_rpt"/>
</dbReference>
<feature type="compositionally biased region" description="Basic residues" evidence="2">
    <location>
        <begin position="193"/>
        <end position="209"/>
    </location>
</feature>
<dbReference type="Proteomes" id="UP001140513">
    <property type="component" value="Unassembled WGS sequence"/>
</dbReference>
<dbReference type="RefSeq" id="XP_056067682.1">
    <property type="nucleotide sequence ID" value="XM_056218417.1"/>
</dbReference>
<dbReference type="Gene3D" id="1.25.40.10">
    <property type="entry name" value="Tetratricopeptide repeat domain"/>
    <property type="match status" value="3"/>
</dbReference>
<dbReference type="InterPro" id="IPR039340">
    <property type="entry name" value="Tfc4/TFIIIC-102/Sfc4"/>
</dbReference>
<feature type="compositionally biased region" description="Acidic residues" evidence="2">
    <location>
        <begin position="133"/>
        <end position="145"/>
    </location>
</feature>
<accession>A0A9W8XFK9</accession>
<dbReference type="InterPro" id="IPR011990">
    <property type="entry name" value="TPR-like_helical_dom_sf"/>
</dbReference>
<protein>
    <submittedName>
        <fullName evidence="3">Transcription factor TFIIIC subunit tfc4</fullName>
    </submittedName>
</protein>
<feature type="region of interest" description="Disordered" evidence="2">
    <location>
        <begin position="713"/>
        <end position="752"/>
    </location>
</feature>
<feature type="compositionally biased region" description="Basic and acidic residues" evidence="2">
    <location>
        <begin position="114"/>
        <end position="132"/>
    </location>
</feature>
<dbReference type="GO" id="GO:0000127">
    <property type="term" value="C:transcription factor TFIIIC complex"/>
    <property type="evidence" value="ECO:0007669"/>
    <property type="project" value="TreeGrafter"/>
</dbReference>
<name>A0A9W8XFK9_9PLEO</name>
<feature type="compositionally biased region" description="Acidic residues" evidence="2">
    <location>
        <begin position="166"/>
        <end position="176"/>
    </location>
</feature>
<evidence type="ECO:0000313" key="3">
    <source>
        <dbReference type="EMBL" id="KAJ4348294.1"/>
    </source>
</evidence>
<evidence type="ECO:0000313" key="4">
    <source>
        <dbReference type="Proteomes" id="UP001140513"/>
    </source>
</evidence>
<reference evidence="3" key="1">
    <citation type="submission" date="2022-10" db="EMBL/GenBank/DDBJ databases">
        <title>Tapping the CABI collections for fungal endophytes: first genome assemblies for Collariella, Neodidymelliopsis, Ascochyta clinopodiicola, Didymella pomorum, Didymosphaeria variabile, Neocosmospora piperis and Neocucurbitaria cava.</title>
        <authorList>
            <person name="Hill R."/>
        </authorList>
    </citation>
    <scope>NUCLEOTIDE SEQUENCE</scope>
    <source>
        <strain evidence="3">IMI 356815</strain>
    </source>
</reference>
<dbReference type="PROSITE" id="PS50005">
    <property type="entry name" value="TPR"/>
    <property type="match status" value="1"/>
</dbReference>
<dbReference type="AlphaFoldDB" id="A0A9W8XFK9"/>
<keyword evidence="1" id="KW-0802">TPR repeat</keyword>
<gene>
    <name evidence="3" type="primary">TFC4</name>
    <name evidence="3" type="ORF">N0V89_009666</name>
</gene>
<dbReference type="OrthoDB" id="9991317at2759"/>
<feature type="compositionally biased region" description="Basic residues" evidence="2">
    <location>
        <begin position="224"/>
        <end position="238"/>
    </location>
</feature>
<dbReference type="SMART" id="SM00028">
    <property type="entry name" value="TPR"/>
    <property type="match status" value="3"/>
</dbReference>
<evidence type="ECO:0000256" key="2">
    <source>
        <dbReference type="SAM" id="MobiDB-lite"/>
    </source>
</evidence>